<dbReference type="NCBIfam" id="TIGR02937">
    <property type="entry name" value="sigma70-ECF"/>
    <property type="match status" value="1"/>
</dbReference>
<dbReference type="InterPro" id="IPR007627">
    <property type="entry name" value="RNA_pol_sigma70_r2"/>
</dbReference>
<evidence type="ECO:0000259" key="5">
    <source>
        <dbReference type="Pfam" id="PF04542"/>
    </source>
</evidence>
<dbReference type="InterPro" id="IPR013324">
    <property type="entry name" value="RNA_pol_sigma_r3/r4-like"/>
</dbReference>
<keyword evidence="2" id="KW-0805">Transcription regulation</keyword>
<evidence type="ECO:0000313" key="8">
    <source>
        <dbReference type="Proteomes" id="UP000008840"/>
    </source>
</evidence>
<dbReference type="eggNOG" id="COG1595">
    <property type="taxonomic scope" value="Bacteria"/>
</dbReference>
<sequence length="194" mass="22332">MKRHCHRWRSPCGAFQPRGGWPAVNSVRIWEKSYELRRRLLRGFFLRRGSASEDAEDLAQEVYLRLLRSTGEDADAVENPEAYLFTVAANLAREHARARSSLPPLEDVDLLAEVLKSEEDIEGEFERAQRWNDIRSTIARLPATTRRVMELHYRDGLDCPRISQQLQVSVHMVRKHIGKGLEACRKALGARELT</sequence>
<dbReference type="InterPro" id="IPR014284">
    <property type="entry name" value="RNA_pol_sigma-70_dom"/>
</dbReference>
<dbReference type="GO" id="GO:0003677">
    <property type="term" value="F:DNA binding"/>
    <property type="evidence" value="ECO:0007669"/>
    <property type="project" value="InterPro"/>
</dbReference>
<evidence type="ECO:0000313" key="7">
    <source>
        <dbReference type="EMBL" id="CAQ45273.1"/>
    </source>
</evidence>
<dbReference type="Gene3D" id="1.10.10.10">
    <property type="entry name" value="Winged helix-like DNA-binding domain superfamily/Winged helix DNA-binding domain"/>
    <property type="match status" value="1"/>
</dbReference>
<evidence type="ECO:0000256" key="4">
    <source>
        <dbReference type="ARBA" id="ARBA00023163"/>
    </source>
</evidence>
<evidence type="ECO:0000256" key="3">
    <source>
        <dbReference type="ARBA" id="ARBA00023082"/>
    </source>
</evidence>
<dbReference type="InterPro" id="IPR013249">
    <property type="entry name" value="RNA_pol_sigma70_r4_t2"/>
</dbReference>
<dbReference type="GO" id="GO:0016987">
    <property type="term" value="F:sigma factor activity"/>
    <property type="evidence" value="ECO:0007669"/>
    <property type="project" value="UniProtKB-KW"/>
</dbReference>
<evidence type="ECO:0000259" key="6">
    <source>
        <dbReference type="Pfam" id="PF08281"/>
    </source>
</evidence>
<dbReference type="EnsemblBacteria" id="CAQ45273">
    <property type="protein sequence ID" value="CAQ45273"/>
    <property type="gene ID" value="Smlt1750"/>
</dbReference>
<dbReference type="KEGG" id="sml:Smlt1750"/>
<dbReference type="Pfam" id="PF08281">
    <property type="entry name" value="Sigma70_r4_2"/>
    <property type="match status" value="1"/>
</dbReference>
<dbReference type="Proteomes" id="UP000008840">
    <property type="component" value="Chromosome"/>
</dbReference>
<dbReference type="GO" id="GO:0006352">
    <property type="term" value="P:DNA-templated transcription initiation"/>
    <property type="evidence" value="ECO:0007669"/>
    <property type="project" value="InterPro"/>
</dbReference>
<dbReference type="SUPFAM" id="SSF88946">
    <property type="entry name" value="Sigma2 domain of RNA polymerase sigma factors"/>
    <property type="match status" value="1"/>
</dbReference>
<dbReference type="InterPro" id="IPR013325">
    <property type="entry name" value="RNA_pol_sigma_r2"/>
</dbReference>
<dbReference type="InterPro" id="IPR039425">
    <property type="entry name" value="RNA_pol_sigma-70-like"/>
</dbReference>
<dbReference type="PANTHER" id="PTHR43133">
    <property type="entry name" value="RNA POLYMERASE ECF-TYPE SIGMA FACTO"/>
    <property type="match status" value="1"/>
</dbReference>
<keyword evidence="3" id="KW-0731">Sigma factor</keyword>
<organism evidence="7 8">
    <name type="scientific">Stenotrophomonas maltophilia (strain K279a)</name>
    <dbReference type="NCBI Taxonomy" id="522373"/>
    <lineage>
        <taxon>Bacteria</taxon>
        <taxon>Pseudomonadati</taxon>
        <taxon>Pseudomonadota</taxon>
        <taxon>Gammaproteobacteria</taxon>
        <taxon>Lysobacterales</taxon>
        <taxon>Lysobacteraceae</taxon>
        <taxon>Stenotrophomonas</taxon>
        <taxon>Stenotrophomonas maltophilia group</taxon>
    </lineage>
</organism>
<gene>
    <name evidence="7" type="ordered locus">Smlt1750</name>
</gene>
<name>B2FL40_STRMK</name>
<dbReference type="AlphaFoldDB" id="B2FL40"/>
<feature type="domain" description="RNA polymerase sigma-70 region 2" evidence="5">
    <location>
        <begin position="35"/>
        <end position="100"/>
    </location>
</feature>
<dbReference type="InterPro" id="IPR036388">
    <property type="entry name" value="WH-like_DNA-bd_sf"/>
</dbReference>
<evidence type="ECO:0000256" key="2">
    <source>
        <dbReference type="ARBA" id="ARBA00023015"/>
    </source>
</evidence>
<keyword evidence="8" id="KW-1185">Reference proteome</keyword>
<comment type="similarity">
    <text evidence="1">Belongs to the sigma-70 factor family. ECF subfamily.</text>
</comment>
<evidence type="ECO:0000256" key="1">
    <source>
        <dbReference type="ARBA" id="ARBA00010641"/>
    </source>
</evidence>
<keyword evidence="4" id="KW-0804">Transcription</keyword>
<dbReference type="HOGENOM" id="CLU_047691_12_3_6"/>
<dbReference type="SUPFAM" id="SSF88659">
    <property type="entry name" value="Sigma3 and sigma4 domains of RNA polymerase sigma factors"/>
    <property type="match status" value="1"/>
</dbReference>
<dbReference type="Gene3D" id="1.10.1740.10">
    <property type="match status" value="1"/>
</dbReference>
<feature type="domain" description="RNA polymerase sigma factor 70 region 4 type 2" evidence="6">
    <location>
        <begin position="133"/>
        <end position="184"/>
    </location>
</feature>
<reference evidence="7 8" key="1">
    <citation type="journal article" date="2008" name="Genome Biol.">
        <title>The complete genome, comparative and functional analysis of Stenotrophomonas maltophilia reveals an organism heavily shielded by drug resistance determinants.</title>
        <authorList>
            <person name="Crossman L.C."/>
            <person name="Gould V.C."/>
            <person name="Dow J.M."/>
            <person name="Vernikos G.S."/>
            <person name="Okazaki A."/>
            <person name="Sebaihia M."/>
            <person name="Saunders D."/>
            <person name="Arrowsmith C."/>
            <person name="Carver T."/>
            <person name="Peters N."/>
            <person name="Adlem E."/>
            <person name="Kerhornou A."/>
            <person name="Lord A."/>
            <person name="Murphy L."/>
            <person name="Seeger K."/>
            <person name="Squares R."/>
            <person name="Rutter S."/>
            <person name="Quail M.A."/>
            <person name="Rajandream M.A."/>
            <person name="Harris D."/>
            <person name="Churcher C."/>
            <person name="Bentley S.D."/>
            <person name="Parkhill J."/>
            <person name="Thomson N.R."/>
            <person name="Avison M.B."/>
        </authorList>
    </citation>
    <scope>NUCLEOTIDE SEQUENCE [LARGE SCALE GENOMIC DNA]</scope>
    <source>
        <strain evidence="7 8">K279a</strain>
    </source>
</reference>
<dbReference type="Pfam" id="PF04542">
    <property type="entry name" value="Sigma70_r2"/>
    <property type="match status" value="1"/>
</dbReference>
<dbReference type="EMBL" id="AM743169">
    <property type="protein sequence ID" value="CAQ45273.1"/>
    <property type="molecule type" value="Genomic_DNA"/>
</dbReference>
<protein>
    <submittedName>
        <fullName evidence="7">ECF-family sigma factor</fullName>
    </submittedName>
</protein>
<proteinExistence type="inferred from homology"/>
<accession>B2FL40</accession>
<dbReference type="PANTHER" id="PTHR43133:SF63">
    <property type="entry name" value="RNA POLYMERASE SIGMA FACTOR FECI-RELATED"/>
    <property type="match status" value="1"/>
</dbReference>